<sequence length="86" mass="9550">MIESRGIQKNSKSKTSSADSNLEPRCEASGTLKDLPTLEPTFKGRNETRNPPCEGRECGWVDFCDFEPCLKTNFGTSVNALPYFSI</sequence>
<evidence type="ECO:0000313" key="2">
    <source>
        <dbReference type="EMBL" id="GBN68357.1"/>
    </source>
</evidence>
<feature type="compositionally biased region" description="Basic and acidic residues" evidence="1">
    <location>
        <begin position="42"/>
        <end position="51"/>
    </location>
</feature>
<organism evidence="2 3">
    <name type="scientific">Araneus ventricosus</name>
    <name type="common">Orbweaver spider</name>
    <name type="synonym">Epeira ventricosa</name>
    <dbReference type="NCBI Taxonomy" id="182803"/>
    <lineage>
        <taxon>Eukaryota</taxon>
        <taxon>Metazoa</taxon>
        <taxon>Ecdysozoa</taxon>
        <taxon>Arthropoda</taxon>
        <taxon>Chelicerata</taxon>
        <taxon>Arachnida</taxon>
        <taxon>Araneae</taxon>
        <taxon>Araneomorphae</taxon>
        <taxon>Entelegynae</taxon>
        <taxon>Araneoidea</taxon>
        <taxon>Araneidae</taxon>
        <taxon>Araneus</taxon>
    </lineage>
</organism>
<gene>
    <name evidence="2" type="ORF">AVEN_139874_1</name>
</gene>
<proteinExistence type="predicted"/>
<evidence type="ECO:0000256" key="1">
    <source>
        <dbReference type="SAM" id="MobiDB-lite"/>
    </source>
</evidence>
<keyword evidence="3" id="KW-1185">Reference proteome</keyword>
<dbReference type="AlphaFoldDB" id="A0A4Y2QY92"/>
<reference evidence="2 3" key="1">
    <citation type="journal article" date="2019" name="Sci. Rep.">
        <title>Orb-weaving spider Araneus ventricosus genome elucidates the spidroin gene catalogue.</title>
        <authorList>
            <person name="Kono N."/>
            <person name="Nakamura H."/>
            <person name="Ohtoshi R."/>
            <person name="Moran D.A.P."/>
            <person name="Shinohara A."/>
            <person name="Yoshida Y."/>
            <person name="Fujiwara M."/>
            <person name="Mori M."/>
            <person name="Tomita M."/>
            <person name="Arakawa K."/>
        </authorList>
    </citation>
    <scope>NUCLEOTIDE SEQUENCE [LARGE SCALE GENOMIC DNA]</scope>
</reference>
<protein>
    <submittedName>
        <fullName evidence="2">Uncharacterized protein</fullName>
    </submittedName>
</protein>
<feature type="region of interest" description="Disordered" evidence="1">
    <location>
        <begin position="1"/>
        <end position="51"/>
    </location>
</feature>
<name>A0A4Y2QY92_ARAVE</name>
<comment type="caution">
    <text evidence="2">The sequence shown here is derived from an EMBL/GenBank/DDBJ whole genome shotgun (WGS) entry which is preliminary data.</text>
</comment>
<dbReference type="EMBL" id="BGPR01141356">
    <property type="protein sequence ID" value="GBN68357.1"/>
    <property type="molecule type" value="Genomic_DNA"/>
</dbReference>
<dbReference type="Proteomes" id="UP000499080">
    <property type="component" value="Unassembled WGS sequence"/>
</dbReference>
<feature type="compositionally biased region" description="Polar residues" evidence="1">
    <location>
        <begin position="7"/>
        <end position="20"/>
    </location>
</feature>
<evidence type="ECO:0000313" key="3">
    <source>
        <dbReference type="Proteomes" id="UP000499080"/>
    </source>
</evidence>
<accession>A0A4Y2QY92</accession>